<evidence type="ECO:0000256" key="1">
    <source>
        <dbReference type="ARBA" id="ARBA00004141"/>
    </source>
</evidence>
<feature type="transmembrane region" description="Helical" evidence="8">
    <location>
        <begin position="210"/>
        <end position="229"/>
    </location>
</feature>
<protein>
    <submittedName>
        <fullName evidence="9">Equilibrative nucleoside transporter</fullName>
    </submittedName>
</protein>
<feature type="transmembrane region" description="Helical" evidence="8">
    <location>
        <begin position="235"/>
        <end position="262"/>
    </location>
</feature>
<dbReference type="Pfam" id="PF01733">
    <property type="entry name" value="Nucleoside_tran"/>
    <property type="match status" value="1"/>
</dbReference>
<dbReference type="InterPro" id="IPR036259">
    <property type="entry name" value="MFS_trans_sf"/>
</dbReference>
<feature type="transmembrane region" description="Helical" evidence="8">
    <location>
        <begin position="108"/>
        <end position="130"/>
    </location>
</feature>
<evidence type="ECO:0000313" key="9">
    <source>
        <dbReference type="EMBL" id="BES87510.1"/>
    </source>
</evidence>
<keyword evidence="6 8" id="KW-0472">Membrane</keyword>
<evidence type="ECO:0000256" key="6">
    <source>
        <dbReference type="ARBA" id="ARBA00023136"/>
    </source>
</evidence>
<reference evidence="9 10" key="1">
    <citation type="submission" date="2023-09" db="EMBL/GenBank/DDBJ databases">
        <title>Nesidiocoris tenuis whole genome shotgun sequence.</title>
        <authorList>
            <person name="Shibata T."/>
            <person name="Shimoda M."/>
            <person name="Kobayashi T."/>
            <person name="Uehara T."/>
        </authorList>
    </citation>
    <scope>NUCLEOTIDE SEQUENCE [LARGE SCALE GENOMIC DNA]</scope>
    <source>
        <strain evidence="9 10">Japan</strain>
    </source>
</reference>
<feature type="transmembrane region" description="Helical" evidence="8">
    <location>
        <begin position="411"/>
        <end position="433"/>
    </location>
</feature>
<dbReference type="InterPro" id="IPR002259">
    <property type="entry name" value="Eqnu_transpt"/>
</dbReference>
<evidence type="ECO:0000256" key="8">
    <source>
        <dbReference type="SAM" id="Phobius"/>
    </source>
</evidence>
<evidence type="ECO:0000256" key="2">
    <source>
        <dbReference type="ARBA" id="ARBA00007965"/>
    </source>
</evidence>
<feature type="region of interest" description="Disordered" evidence="7">
    <location>
        <begin position="1"/>
        <end position="22"/>
    </location>
</feature>
<evidence type="ECO:0000256" key="5">
    <source>
        <dbReference type="ARBA" id="ARBA00022989"/>
    </source>
</evidence>
<proteinExistence type="inferred from homology"/>
<evidence type="ECO:0000256" key="7">
    <source>
        <dbReference type="SAM" id="MobiDB-lite"/>
    </source>
</evidence>
<evidence type="ECO:0000256" key="4">
    <source>
        <dbReference type="ARBA" id="ARBA00022692"/>
    </source>
</evidence>
<keyword evidence="4 8" id="KW-0812">Transmembrane</keyword>
<keyword evidence="3" id="KW-0813">Transport</keyword>
<accession>A0ABN7A9H3</accession>
<feature type="transmembrane region" description="Helical" evidence="8">
    <location>
        <begin position="142"/>
        <end position="158"/>
    </location>
</feature>
<comment type="subcellular location">
    <subcellularLocation>
        <location evidence="1">Membrane</location>
        <topology evidence="1">Multi-pass membrane protein</topology>
    </subcellularLocation>
</comment>
<feature type="transmembrane region" description="Helical" evidence="8">
    <location>
        <begin position="341"/>
        <end position="362"/>
    </location>
</feature>
<sequence>MDSSVNTRPLLQRSDSDSDFDEDPIAAARKEGIEDEVDIKDTRPLFNNWEPADRYSIGYIIFYILGTVILLPWFFFITAEEYWMYKFRPLSNNVTITDNGRSELQASFTSYMTIAATVPSTLFLIINPLINHKISLNVRMHGSLASMLILFIVTTVFVKVDTDLWQEEFFFVTLAIIILLNIASAILQSAVFGVVGRFPAKYIAGTMRGLALGGIIAAVAKIVSLFAGASPTISALAYFIMADAFIVLSILAYMFLASTLFFKYHCEELPRHCSIQYEPVHTVEKPTSPIIRDISYITILKKIWVQGTVLWYCFVVMFTVYPAVTVLVKSSYVGNPTWKEVYFVPVVTFLLYSVCDYLGRILSGYIPISEKRTWSIAAMSIARTAFVPLIMLCNAQPRQHLPVLIKSDTLYILITIAFGLSNGYLANLTFISIPKIVASHEQEVASTMLAAFLGVGIACGSGLSLLVVELL</sequence>
<dbReference type="Proteomes" id="UP001307889">
    <property type="component" value="Chromosome 1"/>
</dbReference>
<feature type="transmembrane region" description="Helical" evidence="8">
    <location>
        <begin position="445"/>
        <end position="468"/>
    </location>
</feature>
<feature type="transmembrane region" description="Helical" evidence="8">
    <location>
        <begin position="170"/>
        <end position="198"/>
    </location>
</feature>
<dbReference type="PANTHER" id="PTHR10332:SF88">
    <property type="entry name" value="EQUILIBRATIVE NUCLEOSIDE TRANSPORTER 1, ISOFORM A"/>
    <property type="match status" value="1"/>
</dbReference>
<evidence type="ECO:0000313" key="10">
    <source>
        <dbReference type="Proteomes" id="UP001307889"/>
    </source>
</evidence>
<dbReference type="SUPFAM" id="SSF103473">
    <property type="entry name" value="MFS general substrate transporter"/>
    <property type="match status" value="1"/>
</dbReference>
<feature type="transmembrane region" description="Helical" evidence="8">
    <location>
        <begin position="309"/>
        <end position="329"/>
    </location>
</feature>
<name>A0ABN7A9H3_9HEMI</name>
<feature type="transmembrane region" description="Helical" evidence="8">
    <location>
        <begin position="57"/>
        <end position="79"/>
    </location>
</feature>
<gene>
    <name evidence="9" type="ORF">NTJ_00315</name>
</gene>
<keyword evidence="10" id="KW-1185">Reference proteome</keyword>
<dbReference type="EMBL" id="AP028909">
    <property type="protein sequence ID" value="BES87510.1"/>
    <property type="molecule type" value="Genomic_DNA"/>
</dbReference>
<organism evidence="9 10">
    <name type="scientific">Nesidiocoris tenuis</name>
    <dbReference type="NCBI Taxonomy" id="355587"/>
    <lineage>
        <taxon>Eukaryota</taxon>
        <taxon>Metazoa</taxon>
        <taxon>Ecdysozoa</taxon>
        <taxon>Arthropoda</taxon>
        <taxon>Hexapoda</taxon>
        <taxon>Insecta</taxon>
        <taxon>Pterygota</taxon>
        <taxon>Neoptera</taxon>
        <taxon>Paraneoptera</taxon>
        <taxon>Hemiptera</taxon>
        <taxon>Heteroptera</taxon>
        <taxon>Panheteroptera</taxon>
        <taxon>Cimicomorpha</taxon>
        <taxon>Miridae</taxon>
        <taxon>Dicyphina</taxon>
        <taxon>Nesidiocoris</taxon>
    </lineage>
</organism>
<evidence type="ECO:0000256" key="3">
    <source>
        <dbReference type="ARBA" id="ARBA00022448"/>
    </source>
</evidence>
<dbReference type="PANTHER" id="PTHR10332">
    <property type="entry name" value="EQUILIBRATIVE NUCLEOSIDE TRANSPORTER"/>
    <property type="match status" value="1"/>
</dbReference>
<keyword evidence="5 8" id="KW-1133">Transmembrane helix</keyword>
<dbReference type="PRINTS" id="PR01130">
    <property type="entry name" value="DERENTRNSPRT"/>
</dbReference>
<comment type="similarity">
    <text evidence="2">Belongs to the SLC29A/ENT transporter (TC 2.A.57) family.</text>
</comment>
<dbReference type="PIRSF" id="PIRSF016379">
    <property type="entry name" value="ENT"/>
    <property type="match status" value="1"/>
</dbReference>